<dbReference type="InterPro" id="IPR037401">
    <property type="entry name" value="SnoaL-like"/>
</dbReference>
<protein>
    <submittedName>
        <fullName evidence="2">Ketosteroid isomerase-related protein</fullName>
    </submittedName>
</protein>
<reference evidence="2 3" key="1">
    <citation type="submission" date="2018-07" db="EMBL/GenBank/DDBJ databases">
        <title>High-quality-draft genome sequence of Gaiella occulta.</title>
        <authorList>
            <person name="Severino R."/>
            <person name="Froufe H.J.C."/>
            <person name="Rainey F.A."/>
            <person name="Barroso C."/>
            <person name="Albuquerque L."/>
            <person name="Lobo-Da-Cunha A."/>
            <person name="Da Costa M.S."/>
            <person name="Egas C."/>
        </authorList>
    </citation>
    <scope>NUCLEOTIDE SEQUENCE [LARGE SCALE GENOMIC DNA]</scope>
    <source>
        <strain evidence="2 3">F2-233</strain>
    </source>
</reference>
<organism evidence="2 3">
    <name type="scientific">Gaiella occulta</name>
    <dbReference type="NCBI Taxonomy" id="1002870"/>
    <lineage>
        <taxon>Bacteria</taxon>
        <taxon>Bacillati</taxon>
        <taxon>Actinomycetota</taxon>
        <taxon>Thermoleophilia</taxon>
        <taxon>Gaiellales</taxon>
        <taxon>Gaiellaceae</taxon>
        <taxon>Gaiella</taxon>
    </lineage>
</organism>
<gene>
    <name evidence="2" type="ORF">Gocc_1995</name>
</gene>
<accession>A0A7M2YXX1</accession>
<proteinExistence type="predicted"/>
<evidence type="ECO:0000313" key="3">
    <source>
        <dbReference type="Proteomes" id="UP000254134"/>
    </source>
</evidence>
<dbReference type="AlphaFoldDB" id="A0A7M2YXX1"/>
<dbReference type="InterPro" id="IPR032710">
    <property type="entry name" value="NTF2-like_dom_sf"/>
</dbReference>
<feature type="domain" description="SnoaL-like" evidence="1">
    <location>
        <begin position="7"/>
        <end position="114"/>
    </location>
</feature>
<dbReference type="RefSeq" id="WP_114796412.1">
    <property type="nucleotide sequence ID" value="NZ_QQZY01000004.1"/>
</dbReference>
<dbReference type="EMBL" id="QQZY01000004">
    <property type="protein sequence ID" value="RDI74419.1"/>
    <property type="molecule type" value="Genomic_DNA"/>
</dbReference>
<dbReference type="PANTHER" id="PTHR41252:SF1">
    <property type="entry name" value="BLR2505 PROTEIN"/>
    <property type="match status" value="1"/>
</dbReference>
<comment type="caution">
    <text evidence="2">The sequence shown here is derived from an EMBL/GenBank/DDBJ whole genome shotgun (WGS) entry which is preliminary data.</text>
</comment>
<sequence length="132" mass="15172">MDAVEIVRRSYEAFARGDMDAVVADMHDNIEWQQAQGLPHGGTYHGLAEVRRNVFDPLDRDWWSEFSALPDEFLDAGAEVVVLGRYRGTARQTGKRLDVPFVHVWSLRAGKAWRFRQFLDTRGWVEALAPNR</sequence>
<evidence type="ECO:0000313" key="2">
    <source>
        <dbReference type="EMBL" id="RDI74419.1"/>
    </source>
</evidence>
<reference evidence="3" key="2">
    <citation type="journal article" date="2019" name="MicrobiologyOpen">
        <title>High-quality draft genome sequence of Gaiella occulta isolated from a 150 meter deep mineral water borehole and comparison with the genome sequences of other deep-branching lineages of the phylum Actinobacteria.</title>
        <authorList>
            <person name="Severino R."/>
            <person name="Froufe H.J.C."/>
            <person name="Barroso C."/>
            <person name="Albuquerque L."/>
            <person name="Lobo-da-Cunha A."/>
            <person name="da Costa M.S."/>
            <person name="Egas C."/>
        </authorList>
    </citation>
    <scope>NUCLEOTIDE SEQUENCE [LARGE SCALE GENOMIC DNA]</scope>
    <source>
        <strain evidence="3">F2-233</strain>
    </source>
</reference>
<evidence type="ECO:0000259" key="1">
    <source>
        <dbReference type="Pfam" id="PF12680"/>
    </source>
</evidence>
<dbReference type="GO" id="GO:0016853">
    <property type="term" value="F:isomerase activity"/>
    <property type="evidence" value="ECO:0007669"/>
    <property type="project" value="UniProtKB-KW"/>
</dbReference>
<dbReference type="OrthoDB" id="9781757at2"/>
<keyword evidence="3" id="KW-1185">Reference proteome</keyword>
<dbReference type="PANTHER" id="PTHR41252">
    <property type="entry name" value="BLR2505 PROTEIN"/>
    <property type="match status" value="1"/>
</dbReference>
<dbReference type="SUPFAM" id="SSF54427">
    <property type="entry name" value="NTF2-like"/>
    <property type="match status" value="1"/>
</dbReference>
<dbReference type="Pfam" id="PF12680">
    <property type="entry name" value="SnoaL_2"/>
    <property type="match status" value="1"/>
</dbReference>
<dbReference type="Proteomes" id="UP000254134">
    <property type="component" value="Unassembled WGS sequence"/>
</dbReference>
<dbReference type="Gene3D" id="3.10.450.50">
    <property type="match status" value="1"/>
</dbReference>
<keyword evidence="2" id="KW-0413">Isomerase</keyword>
<name>A0A7M2YXX1_9ACTN</name>